<protein>
    <submittedName>
        <fullName evidence="1">Uncharacterized protein</fullName>
    </submittedName>
</protein>
<reference evidence="1 2" key="1">
    <citation type="journal article" date="2004" name="Extremophiles">
        <title>Halobacillus locisalis sp. nov., a halophilic bacterium isolated from a marine solar saltern of the Yellow Sea in Korea.</title>
        <authorList>
            <person name="Yoon J.H."/>
            <person name="Kang K.H."/>
            <person name="Oh T.K."/>
            <person name="Park Y.H."/>
        </authorList>
    </citation>
    <scope>NUCLEOTIDE SEQUENCE [LARGE SCALE GENOMIC DNA]</scope>
    <source>
        <strain evidence="1 2">KCTC 3788</strain>
    </source>
</reference>
<dbReference type="AlphaFoldDB" id="A0A838CP87"/>
<gene>
    <name evidence="1" type="ORF">H0266_02570</name>
</gene>
<dbReference type="RefSeq" id="WP_181470811.1">
    <property type="nucleotide sequence ID" value="NZ_JACEFG010000001.1"/>
</dbReference>
<organism evidence="1 2">
    <name type="scientific">Halobacillus locisalis</name>
    <dbReference type="NCBI Taxonomy" id="220753"/>
    <lineage>
        <taxon>Bacteria</taxon>
        <taxon>Bacillati</taxon>
        <taxon>Bacillota</taxon>
        <taxon>Bacilli</taxon>
        <taxon>Bacillales</taxon>
        <taxon>Bacillaceae</taxon>
        <taxon>Halobacillus</taxon>
    </lineage>
</organism>
<keyword evidence="2" id="KW-1185">Reference proteome</keyword>
<evidence type="ECO:0000313" key="2">
    <source>
        <dbReference type="Proteomes" id="UP000571017"/>
    </source>
</evidence>
<dbReference type="Proteomes" id="UP000571017">
    <property type="component" value="Unassembled WGS sequence"/>
</dbReference>
<proteinExistence type="predicted"/>
<sequence length="439" mass="50699">MRQHVWKVVAAVLFMIAAGSYLFMTQAIENHREKVDLYRDWAKSERWEYQGVTEHISRALASSSPDVTLDQLYKAVASRGNRILDRSVPDMMGIPRELDGTLDYPFNFRSTYGYINYLIETWDDEGLSQTEWNYLNTTILERFQAGEEAFEDIESILFENRYQLKTHKIEQRLREFKTIWDSYRSPNRSDPEFDQYLVDQHQSGIIFEDEPEMSLKNINESVAEEMSALFAQPITLQLSSGGNGGLHPQFGERIDFETEKGDYEVTATVRGGHMIGFQVHQLGRTESLNLTVEDMKEDALRRTNRWRERSWKPELTKQEKDTVEVSIYRVTNNVVNKLEKVTVTYHHTASKTALIGMDFSDVYKQNALNEHIEREPVLSEGKARSSVNLNLKVRAEGVLELVEERDGSPVLTYRYAVEGVEGVNNVWIGAHTGEFIRSE</sequence>
<evidence type="ECO:0000313" key="1">
    <source>
        <dbReference type="EMBL" id="MBA2173774.1"/>
    </source>
</evidence>
<name>A0A838CP87_9BACI</name>
<dbReference type="EMBL" id="JACEFG010000001">
    <property type="protein sequence ID" value="MBA2173774.1"/>
    <property type="molecule type" value="Genomic_DNA"/>
</dbReference>
<accession>A0A838CP87</accession>
<comment type="caution">
    <text evidence="1">The sequence shown here is derived from an EMBL/GenBank/DDBJ whole genome shotgun (WGS) entry which is preliminary data.</text>
</comment>